<keyword evidence="4 7" id="KW-0949">S-adenosyl-L-methionine</keyword>
<dbReference type="InterPro" id="IPR050390">
    <property type="entry name" value="C5-Methyltransferase"/>
</dbReference>
<dbReference type="Pfam" id="PF00145">
    <property type="entry name" value="DNA_methylase"/>
    <property type="match status" value="2"/>
</dbReference>
<dbReference type="GO" id="GO:0032259">
    <property type="term" value="P:methylation"/>
    <property type="evidence" value="ECO:0007669"/>
    <property type="project" value="UniProtKB-KW"/>
</dbReference>
<dbReference type="SUPFAM" id="SSF53335">
    <property type="entry name" value="S-adenosyl-L-methionine-dependent methyltransferases"/>
    <property type="match status" value="1"/>
</dbReference>
<dbReference type="RefSeq" id="WP_255873296.1">
    <property type="nucleotide sequence ID" value="NZ_JACASI010000011.1"/>
</dbReference>
<dbReference type="PRINTS" id="PR00105">
    <property type="entry name" value="C5METTRFRASE"/>
</dbReference>
<evidence type="ECO:0000256" key="3">
    <source>
        <dbReference type="ARBA" id="ARBA00022679"/>
    </source>
</evidence>
<keyword evidence="10" id="KW-1185">Reference proteome</keyword>
<comment type="caution">
    <text evidence="9">The sequence shown here is derived from an EMBL/GenBank/DDBJ whole genome shotgun (WGS) entry which is preliminary data.</text>
</comment>
<sequence>MPKHINVIDLFAGPGGLGEGFSAFEPNNDGKTQFKIRMSVEKEASAHKTLTLRSFFRSLDTASKNGIYDDYVSGIISKKDLVEALPDQWEAALEDTLFEPTALGEDNDRIHKRLRELKRIHRDEPWIVIGGPPCQAYSLAGRSRNKGIKNYRAEEDHRHFLYKEYLQVLHEIQPDVFVMENVKGILTSQIGGKRIFPSILDDLKNPSKAVGKKHPKKYKEYKIYSFVTDYEHCDLIGSNLQNDKNYVIKAETFGIPQARHRVILLGVSSESEIKPTVLDKKPPVSVNHVLTGLPKLRSKLSKSEDTSENWHDAILNQYLKIIKELGKSGNSDFINHLDEKIFSLNSESPTKSKYYPKEKISRKLPNELSDWLSKDSPSKVLNHETRGHIPGDLGRYFYSACWADFHSGEKGSPKAHDFPKCLTPAHANWNTGKFVDRFRVQYKGRPATTITSHISKDGHYFIHYDPTQCRSLTVREAARIQTFPDNYFFEGNRTQQYVQVGNAVPPYLAVQLAKIVWKILKPRY</sequence>
<evidence type="ECO:0000256" key="4">
    <source>
        <dbReference type="ARBA" id="ARBA00022691"/>
    </source>
</evidence>
<dbReference type="Proteomes" id="UP001205566">
    <property type="component" value="Unassembled WGS sequence"/>
</dbReference>
<comment type="catalytic activity">
    <reaction evidence="6">
        <text>a 2'-deoxycytidine in DNA + S-adenosyl-L-methionine = a 5-methyl-2'-deoxycytidine in DNA + S-adenosyl-L-homocysteine + H(+)</text>
        <dbReference type="Rhea" id="RHEA:13681"/>
        <dbReference type="Rhea" id="RHEA-COMP:11369"/>
        <dbReference type="Rhea" id="RHEA-COMP:11370"/>
        <dbReference type="ChEBI" id="CHEBI:15378"/>
        <dbReference type="ChEBI" id="CHEBI:57856"/>
        <dbReference type="ChEBI" id="CHEBI:59789"/>
        <dbReference type="ChEBI" id="CHEBI:85452"/>
        <dbReference type="ChEBI" id="CHEBI:85454"/>
        <dbReference type="EC" id="2.1.1.37"/>
    </reaction>
</comment>
<evidence type="ECO:0000256" key="1">
    <source>
        <dbReference type="ARBA" id="ARBA00011975"/>
    </source>
</evidence>
<accession>A0ABT1NX44</accession>
<dbReference type="EC" id="2.1.1.37" evidence="1"/>
<keyword evidence="5" id="KW-0680">Restriction system</keyword>
<keyword evidence="3 7" id="KW-0808">Transferase</keyword>
<feature type="active site" evidence="7">
    <location>
        <position position="134"/>
    </location>
</feature>
<keyword evidence="2 7" id="KW-0489">Methyltransferase</keyword>
<dbReference type="Gene3D" id="3.40.50.150">
    <property type="entry name" value="Vaccinia Virus protein VP39"/>
    <property type="match status" value="1"/>
</dbReference>
<evidence type="ECO:0000313" key="10">
    <source>
        <dbReference type="Proteomes" id="UP001205566"/>
    </source>
</evidence>
<dbReference type="Gene3D" id="3.90.120.10">
    <property type="entry name" value="DNA Methylase, subunit A, domain 2"/>
    <property type="match status" value="1"/>
</dbReference>
<comment type="similarity">
    <text evidence="7 8">Belongs to the class I-like SAM-binding methyltransferase superfamily. C5-methyltransferase family.</text>
</comment>
<dbReference type="PANTHER" id="PTHR10629">
    <property type="entry name" value="CYTOSINE-SPECIFIC METHYLTRANSFERASE"/>
    <property type="match status" value="1"/>
</dbReference>
<name>A0ABT1NX44_9GAMM</name>
<evidence type="ECO:0000256" key="5">
    <source>
        <dbReference type="ARBA" id="ARBA00022747"/>
    </source>
</evidence>
<dbReference type="InterPro" id="IPR029063">
    <property type="entry name" value="SAM-dependent_MTases_sf"/>
</dbReference>
<evidence type="ECO:0000256" key="6">
    <source>
        <dbReference type="ARBA" id="ARBA00047422"/>
    </source>
</evidence>
<evidence type="ECO:0000313" key="9">
    <source>
        <dbReference type="EMBL" id="MCQ3828458.1"/>
    </source>
</evidence>
<dbReference type="NCBIfam" id="TIGR00675">
    <property type="entry name" value="dcm"/>
    <property type="match status" value="1"/>
</dbReference>
<gene>
    <name evidence="9" type="ORF">HXX02_03290</name>
</gene>
<reference evidence="9" key="1">
    <citation type="thesis" date="2020" institute="Technische Universitat Dresden" country="Dresden, Germany">
        <title>The Agarolytic System of Microbulbifer elongatus PORT2, Isolated from Batu Karas, Pangandaran West Java Indonesia.</title>
        <authorList>
            <person name="Anggraeni S.R."/>
        </authorList>
    </citation>
    <scope>NUCLEOTIDE SEQUENCE</scope>
    <source>
        <strain evidence="9">PORT2</strain>
    </source>
</reference>
<dbReference type="InterPro" id="IPR001525">
    <property type="entry name" value="C5_MeTfrase"/>
</dbReference>
<dbReference type="PROSITE" id="PS51679">
    <property type="entry name" value="SAM_MT_C5"/>
    <property type="match status" value="1"/>
</dbReference>
<evidence type="ECO:0000256" key="7">
    <source>
        <dbReference type="PROSITE-ProRule" id="PRU01016"/>
    </source>
</evidence>
<evidence type="ECO:0000256" key="2">
    <source>
        <dbReference type="ARBA" id="ARBA00022603"/>
    </source>
</evidence>
<dbReference type="GO" id="GO:0008168">
    <property type="term" value="F:methyltransferase activity"/>
    <property type="evidence" value="ECO:0007669"/>
    <property type="project" value="UniProtKB-KW"/>
</dbReference>
<evidence type="ECO:0000256" key="8">
    <source>
        <dbReference type="RuleBase" id="RU000416"/>
    </source>
</evidence>
<protein>
    <recommendedName>
        <fullName evidence="1">DNA (cytosine-5-)-methyltransferase</fullName>
        <ecNumber evidence="1">2.1.1.37</ecNumber>
    </recommendedName>
</protein>
<organism evidence="9 10">
    <name type="scientific">Microbulbifer elongatus</name>
    <dbReference type="NCBI Taxonomy" id="86173"/>
    <lineage>
        <taxon>Bacteria</taxon>
        <taxon>Pseudomonadati</taxon>
        <taxon>Pseudomonadota</taxon>
        <taxon>Gammaproteobacteria</taxon>
        <taxon>Cellvibrionales</taxon>
        <taxon>Microbulbiferaceae</taxon>
        <taxon>Microbulbifer</taxon>
    </lineage>
</organism>
<dbReference type="EMBL" id="JACASI010000011">
    <property type="protein sequence ID" value="MCQ3828458.1"/>
    <property type="molecule type" value="Genomic_DNA"/>
</dbReference>
<dbReference type="PANTHER" id="PTHR10629:SF52">
    <property type="entry name" value="DNA (CYTOSINE-5)-METHYLTRANSFERASE 1"/>
    <property type="match status" value="1"/>
</dbReference>
<proteinExistence type="inferred from homology"/>